<protein>
    <submittedName>
        <fullName evidence="1">Uncharacterized protein</fullName>
    </submittedName>
</protein>
<name>A0A9W7E434_9STRA</name>
<dbReference type="Proteomes" id="UP001165082">
    <property type="component" value="Unassembled WGS sequence"/>
</dbReference>
<keyword evidence="2" id="KW-1185">Reference proteome</keyword>
<dbReference type="EMBL" id="BRXZ01001078">
    <property type="protein sequence ID" value="GMH61573.1"/>
    <property type="molecule type" value="Genomic_DNA"/>
</dbReference>
<proteinExistence type="predicted"/>
<sequence>MNKLTANKRTNLLEKSFGALKKARADKIKAMTLVRRWIIVGTQGSVSWAFRSWKAKVDAAEAFSSRSAFLAAADAEVRAQLAFTLNRFWMKKDVGEFGLDARADKRRGFLRWKHAMIRERERERVWAGVELRTSITSNILSTVSSMDVGDHEDNFTNNDAIYKLVNKYVVDMCNSNALGDEEEKKFDSDEDHVIRGSLVICDEDDQYILLNAGGLVKVPRDAGVLGGLMGNGTFGVSKQVLSDPRYVDSVDDVVLSSAGRPIFAMEREAARRFQTLAMKTSNVMSRTTQMKSSSGRMRAPGDRSGSIVVGIGEIGLGNMSAVSSTNVKIPDVAMMLMPIRVGEGTMVGAIVGVGRSELLGEETARNLGMLATAVAGGWLSLYR</sequence>
<evidence type="ECO:0000313" key="2">
    <source>
        <dbReference type="Proteomes" id="UP001165082"/>
    </source>
</evidence>
<dbReference type="AlphaFoldDB" id="A0A9W7E434"/>
<evidence type="ECO:0000313" key="1">
    <source>
        <dbReference type="EMBL" id="GMH61573.1"/>
    </source>
</evidence>
<organism evidence="1 2">
    <name type="scientific">Triparma retinervis</name>
    <dbReference type="NCBI Taxonomy" id="2557542"/>
    <lineage>
        <taxon>Eukaryota</taxon>
        <taxon>Sar</taxon>
        <taxon>Stramenopiles</taxon>
        <taxon>Ochrophyta</taxon>
        <taxon>Bolidophyceae</taxon>
        <taxon>Parmales</taxon>
        <taxon>Triparmaceae</taxon>
        <taxon>Triparma</taxon>
    </lineage>
</organism>
<dbReference type="OrthoDB" id="195925at2759"/>
<comment type="caution">
    <text evidence="1">The sequence shown here is derived from an EMBL/GenBank/DDBJ whole genome shotgun (WGS) entry which is preliminary data.</text>
</comment>
<gene>
    <name evidence="1" type="ORF">TrRE_jg10154</name>
</gene>
<accession>A0A9W7E434</accession>
<reference evidence="1" key="1">
    <citation type="submission" date="2022-07" db="EMBL/GenBank/DDBJ databases">
        <title>Genome analysis of Parmales, a sister group of diatoms, reveals the evolutionary specialization of diatoms from phago-mixotrophs to photoautotrophs.</title>
        <authorList>
            <person name="Ban H."/>
            <person name="Sato S."/>
            <person name="Yoshikawa S."/>
            <person name="Kazumasa Y."/>
            <person name="Nakamura Y."/>
            <person name="Ichinomiya M."/>
            <person name="Saitoh K."/>
            <person name="Sato N."/>
            <person name="Blanc-Mathieu R."/>
            <person name="Endo H."/>
            <person name="Kuwata A."/>
            <person name="Ogata H."/>
        </authorList>
    </citation>
    <scope>NUCLEOTIDE SEQUENCE</scope>
</reference>